<dbReference type="GO" id="GO:0008713">
    <property type="term" value="F:ADP-heptose-lipopolysaccharide heptosyltransferase activity"/>
    <property type="evidence" value="ECO:0007669"/>
    <property type="project" value="TreeGrafter"/>
</dbReference>
<organism evidence="3 4">
    <name type="scientific">Oryzomonas rubra</name>
    <dbReference type="NCBI Taxonomy" id="2509454"/>
    <lineage>
        <taxon>Bacteria</taxon>
        <taxon>Pseudomonadati</taxon>
        <taxon>Thermodesulfobacteriota</taxon>
        <taxon>Desulfuromonadia</taxon>
        <taxon>Geobacterales</taxon>
        <taxon>Geobacteraceae</taxon>
        <taxon>Oryzomonas</taxon>
    </lineage>
</organism>
<dbReference type="Proteomes" id="UP000324298">
    <property type="component" value="Unassembled WGS sequence"/>
</dbReference>
<dbReference type="PANTHER" id="PTHR30160:SF7">
    <property type="entry name" value="ADP-HEPTOSE--LPS HEPTOSYLTRANSFERASE 2"/>
    <property type="match status" value="1"/>
</dbReference>
<dbReference type="OrthoDB" id="9797795at2"/>
<accession>A0A5A9XR41</accession>
<comment type="caution">
    <text evidence="3">The sequence shown here is derived from an EMBL/GenBank/DDBJ whole genome shotgun (WGS) entry which is preliminary data.</text>
</comment>
<dbReference type="EMBL" id="SRSD01000001">
    <property type="protein sequence ID" value="KAA0895300.1"/>
    <property type="molecule type" value="Genomic_DNA"/>
</dbReference>
<dbReference type="InterPro" id="IPR002201">
    <property type="entry name" value="Glyco_trans_9"/>
</dbReference>
<dbReference type="Pfam" id="PF01075">
    <property type="entry name" value="Glyco_transf_9"/>
    <property type="match status" value="1"/>
</dbReference>
<reference evidence="3 4" key="1">
    <citation type="submission" date="2019-04" db="EMBL/GenBank/DDBJ databases">
        <title>Geobacter ruber sp. nov., ferric-reducing bacteria isolated from paddy soil.</title>
        <authorList>
            <person name="Xu Z."/>
            <person name="Masuda Y."/>
            <person name="Itoh H."/>
            <person name="Senoo K."/>
        </authorList>
    </citation>
    <scope>NUCLEOTIDE SEQUENCE [LARGE SCALE GENOMIC DNA]</scope>
    <source>
        <strain evidence="3 4">Red88</strain>
    </source>
</reference>
<dbReference type="GO" id="GO:0009244">
    <property type="term" value="P:lipopolysaccharide core region biosynthetic process"/>
    <property type="evidence" value="ECO:0007669"/>
    <property type="project" value="TreeGrafter"/>
</dbReference>
<dbReference type="AlphaFoldDB" id="A0A5A9XR41"/>
<evidence type="ECO:0000256" key="2">
    <source>
        <dbReference type="ARBA" id="ARBA00022679"/>
    </source>
</evidence>
<dbReference type="InterPro" id="IPR051199">
    <property type="entry name" value="LPS_LOS_Heptosyltrfase"/>
</dbReference>
<evidence type="ECO:0000256" key="1">
    <source>
        <dbReference type="ARBA" id="ARBA00022676"/>
    </source>
</evidence>
<evidence type="ECO:0000313" key="4">
    <source>
        <dbReference type="Proteomes" id="UP000324298"/>
    </source>
</evidence>
<gene>
    <name evidence="3" type="ORF">ET418_01920</name>
</gene>
<protein>
    <recommendedName>
        <fullName evidence="5">ADP-heptose:LPS heptosyltransferase</fullName>
    </recommendedName>
</protein>
<keyword evidence="1" id="KW-0328">Glycosyltransferase</keyword>
<keyword evidence="4" id="KW-1185">Reference proteome</keyword>
<evidence type="ECO:0008006" key="5">
    <source>
        <dbReference type="Google" id="ProtNLM"/>
    </source>
</evidence>
<evidence type="ECO:0000313" key="3">
    <source>
        <dbReference type="EMBL" id="KAA0895300.1"/>
    </source>
</evidence>
<dbReference type="GO" id="GO:0005829">
    <property type="term" value="C:cytosol"/>
    <property type="evidence" value="ECO:0007669"/>
    <property type="project" value="TreeGrafter"/>
</dbReference>
<dbReference type="SUPFAM" id="SSF53756">
    <property type="entry name" value="UDP-Glycosyltransferase/glycogen phosphorylase"/>
    <property type="match status" value="1"/>
</dbReference>
<dbReference type="Gene3D" id="3.40.50.2000">
    <property type="entry name" value="Glycogen Phosphorylase B"/>
    <property type="match status" value="2"/>
</dbReference>
<dbReference type="CDD" id="cd03789">
    <property type="entry name" value="GT9_LPS_heptosyltransferase"/>
    <property type="match status" value="1"/>
</dbReference>
<proteinExistence type="predicted"/>
<sequence length="427" mass="47355">MAMFWRRLAVFGEEFRNSFRRFFSRQDATATSFFGDGACCWLFRGANFVNRTRELLILRPDNIGDVVLFSGCLEHIRRLYPDYRITLAVQPHIVNLVELCPWVDRVTGVRVRRRGRSLLSAPIQAVARGVDRLRSVFGNRYEVVLFPLKSPDPDQLVLLSNHAAPEVFGLTGCCVNAPEGGYPAALAPDKLCTHVHDISGADPWRHELATNLEYLEFLGSPVKDVRDIGPVVWLSDADHAFSRFKDSAPSPIVGVFPCSFDPRKNWGLDNYVNWAKSLEMVGTFVIFGAAADRNMASALADSLHEARPSVAVINMVGQTTLRQLAAGIGTCDILFSVDSAGLHLGIAAGIPTVGIMGGWHFGRFAPWGDPARHRIITHHLPCFGCNLMCHRQRHECLHAVTPSEVAACCNELLGVFYHKQPSDHRGE</sequence>
<name>A0A5A9XR41_9BACT</name>
<dbReference type="PANTHER" id="PTHR30160">
    <property type="entry name" value="TETRAACYLDISACCHARIDE 4'-KINASE-RELATED"/>
    <property type="match status" value="1"/>
</dbReference>
<keyword evidence="2" id="KW-0808">Transferase</keyword>